<evidence type="ECO:0000256" key="3">
    <source>
        <dbReference type="SAM" id="SignalP"/>
    </source>
</evidence>
<gene>
    <name evidence="4" type="primary">PCMP-H77</name>
    <name evidence="4" type="ORF">KSP40_PGU007863</name>
</gene>
<dbReference type="InterPro" id="IPR002885">
    <property type="entry name" value="PPR_rpt"/>
</dbReference>
<proteinExistence type="predicted"/>
<dbReference type="Pfam" id="PF01535">
    <property type="entry name" value="PPR"/>
    <property type="match status" value="2"/>
</dbReference>
<dbReference type="NCBIfam" id="TIGR00756">
    <property type="entry name" value="PPR"/>
    <property type="match status" value="1"/>
</dbReference>
<name>A0ABR2MPU6_9ASPA</name>
<evidence type="ECO:0000313" key="4">
    <source>
        <dbReference type="EMBL" id="KAK8966091.1"/>
    </source>
</evidence>
<dbReference type="PANTHER" id="PTHR47926:SF347">
    <property type="entry name" value="PENTATRICOPEPTIDE REPEAT-CONTAINING PROTEIN"/>
    <property type="match status" value="1"/>
</dbReference>
<protein>
    <submittedName>
        <fullName evidence="4">Pentatricopeptide repeat-containing protein</fullName>
    </submittedName>
</protein>
<dbReference type="InterPro" id="IPR011990">
    <property type="entry name" value="TPR-like_helical_dom_sf"/>
</dbReference>
<feature type="chain" id="PRO_5046576919" evidence="3">
    <location>
        <begin position="26"/>
        <end position="219"/>
    </location>
</feature>
<dbReference type="InterPro" id="IPR046960">
    <property type="entry name" value="PPR_At4g14850-like_plant"/>
</dbReference>
<keyword evidence="5" id="KW-1185">Reference proteome</keyword>
<accession>A0ABR2MPU6</accession>
<comment type="caution">
    <text evidence="4">The sequence shown here is derived from an EMBL/GenBank/DDBJ whole genome shotgun (WGS) entry which is preliminary data.</text>
</comment>
<sequence>MFFPSFIFVFLRCICFPLPFAPALLHSVTGHFQAGRSHLPASKDNHNYEDESFDFYVGRTRVDWLDLCIDRQVHVDSIKNGIDFVVYVGNTLMHLYRLCGEVNDAQTMLEQMPRRTVVSWNTLLVFYTGRLMMGEAMKLFGQMRDNGCEFYLTTNIILPSILAVVLPVADLALYPLLRVCSSICCVSLQAVDGLALLSARRFCSKSLLALSLGIGGLSY</sequence>
<feature type="repeat" description="PPR" evidence="2">
    <location>
        <begin position="116"/>
        <end position="150"/>
    </location>
</feature>
<evidence type="ECO:0000256" key="2">
    <source>
        <dbReference type="PROSITE-ProRule" id="PRU00708"/>
    </source>
</evidence>
<organism evidence="4 5">
    <name type="scientific">Platanthera guangdongensis</name>
    <dbReference type="NCBI Taxonomy" id="2320717"/>
    <lineage>
        <taxon>Eukaryota</taxon>
        <taxon>Viridiplantae</taxon>
        <taxon>Streptophyta</taxon>
        <taxon>Embryophyta</taxon>
        <taxon>Tracheophyta</taxon>
        <taxon>Spermatophyta</taxon>
        <taxon>Magnoliopsida</taxon>
        <taxon>Liliopsida</taxon>
        <taxon>Asparagales</taxon>
        <taxon>Orchidaceae</taxon>
        <taxon>Orchidoideae</taxon>
        <taxon>Orchideae</taxon>
        <taxon>Orchidinae</taxon>
        <taxon>Platanthera</taxon>
    </lineage>
</organism>
<dbReference type="EMBL" id="JBBWWR010000005">
    <property type="protein sequence ID" value="KAK8966091.1"/>
    <property type="molecule type" value="Genomic_DNA"/>
</dbReference>
<dbReference type="PROSITE" id="PS51375">
    <property type="entry name" value="PPR"/>
    <property type="match status" value="1"/>
</dbReference>
<feature type="signal peptide" evidence="3">
    <location>
        <begin position="1"/>
        <end position="25"/>
    </location>
</feature>
<dbReference type="Gene3D" id="1.25.40.10">
    <property type="entry name" value="Tetratricopeptide repeat domain"/>
    <property type="match status" value="1"/>
</dbReference>
<dbReference type="Proteomes" id="UP001412067">
    <property type="component" value="Unassembled WGS sequence"/>
</dbReference>
<dbReference type="PANTHER" id="PTHR47926">
    <property type="entry name" value="PENTATRICOPEPTIDE REPEAT-CONTAINING PROTEIN"/>
    <property type="match status" value="1"/>
</dbReference>
<keyword evidence="3" id="KW-0732">Signal</keyword>
<evidence type="ECO:0000256" key="1">
    <source>
        <dbReference type="ARBA" id="ARBA00022737"/>
    </source>
</evidence>
<evidence type="ECO:0000313" key="5">
    <source>
        <dbReference type="Proteomes" id="UP001412067"/>
    </source>
</evidence>
<keyword evidence="1" id="KW-0677">Repeat</keyword>
<reference evidence="4 5" key="1">
    <citation type="journal article" date="2022" name="Nat. Plants">
        <title>Genomes of leafy and leafless Platanthera orchids illuminate the evolution of mycoheterotrophy.</title>
        <authorList>
            <person name="Li M.H."/>
            <person name="Liu K.W."/>
            <person name="Li Z."/>
            <person name="Lu H.C."/>
            <person name="Ye Q.L."/>
            <person name="Zhang D."/>
            <person name="Wang J.Y."/>
            <person name="Li Y.F."/>
            <person name="Zhong Z.M."/>
            <person name="Liu X."/>
            <person name="Yu X."/>
            <person name="Liu D.K."/>
            <person name="Tu X.D."/>
            <person name="Liu B."/>
            <person name="Hao Y."/>
            <person name="Liao X.Y."/>
            <person name="Jiang Y.T."/>
            <person name="Sun W.H."/>
            <person name="Chen J."/>
            <person name="Chen Y.Q."/>
            <person name="Ai Y."/>
            <person name="Zhai J.W."/>
            <person name="Wu S.S."/>
            <person name="Zhou Z."/>
            <person name="Hsiao Y.Y."/>
            <person name="Wu W.L."/>
            <person name="Chen Y.Y."/>
            <person name="Lin Y.F."/>
            <person name="Hsu J.L."/>
            <person name="Li C.Y."/>
            <person name="Wang Z.W."/>
            <person name="Zhao X."/>
            <person name="Zhong W.Y."/>
            <person name="Ma X.K."/>
            <person name="Ma L."/>
            <person name="Huang J."/>
            <person name="Chen G.Z."/>
            <person name="Huang M.Z."/>
            <person name="Huang L."/>
            <person name="Peng D.H."/>
            <person name="Luo Y.B."/>
            <person name="Zou S.Q."/>
            <person name="Chen S.P."/>
            <person name="Lan S."/>
            <person name="Tsai W.C."/>
            <person name="Van de Peer Y."/>
            <person name="Liu Z.J."/>
        </authorList>
    </citation>
    <scope>NUCLEOTIDE SEQUENCE [LARGE SCALE GENOMIC DNA]</scope>
    <source>
        <strain evidence="4">Lor288</strain>
    </source>
</reference>